<protein>
    <submittedName>
        <fullName evidence="2">Aerolysin-like protein</fullName>
    </submittedName>
</protein>
<organism evidence="2 3">
    <name type="scientific">Anabarilius grahami</name>
    <name type="common">Kanglang fish</name>
    <name type="synonym">Barilius grahami</name>
    <dbReference type="NCBI Taxonomy" id="495550"/>
    <lineage>
        <taxon>Eukaryota</taxon>
        <taxon>Metazoa</taxon>
        <taxon>Chordata</taxon>
        <taxon>Craniata</taxon>
        <taxon>Vertebrata</taxon>
        <taxon>Euteleostomi</taxon>
        <taxon>Actinopterygii</taxon>
        <taxon>Neopterygii</taxon>
        <taxon>Teleostei</taxon>
        <taxon>Ostariophysi</taxon>
        <taxon>Cypriniformes</taxon>
        <taxon>Xenocyprididae</taxon>
        <taxon>Xenocypridinae</taxon>
        <taxon>Xenocypridinae incertae sedis</taxon>
        <taxon>Anabarilius</taxon>
    </lineage>
</organism>
<dbReference type="CDD" id="cd09302">
    <property type="entry name" value="Jacalin_like"/>
    <property type="match status" value="1"/>
</dbReference>
<reference evidence="2 3" key="1">
    <citation type="submission" date="2018-10" db="EMBL/GenBank/DDBJ databases">
        <title>Genome assembly for a Yunnan-Guizhou Plateau 3E fish, Anabarilius grahami (Regan), and its evolutionary and genetic applications.</title>
        <authorList>
            <person name="Jiang W."/>
        </authorList>
    </citation>
    <scope>NUCLEOTIDE SEQUENCE [LARGE SCALE GENOMIC DNA]</scope>
    <source>
        <strain evidence="2">AG-KIZ</strain>
        <tissue evidence="2">Muscle</tissue>
    </source>
</reference>
<dbReference type="Proteomes" id="UP000281406">
    <property type="component" value="Unassembled WGS sequence"/>
</dbReference>
<dbReference type="Gene3D" id="2.100.10.30">
    <property type="entry name" value="Jacalin-like lectin domain"/>
    <property type="match status" value="1"/>
</dbReference>
<sequence>MKCGVICFLKKTTVGAICFWMGEWQVRAVRVWLTDGRNETFGKPSGSNQEYVLKPVECFTKLTLWENGAGTRLGAIRFKTSEDGEFFAKMSSWILKTEYPMDVGSGYCLGVVGRGGSDIDSMGVKFLSAVQSTVLTNINYPIINQLIPNVTVEELKSITYQNDSSSKQLQTIET</sequence>
<evidence type="ECO:0000313" key="3">
    <source>
        <dbReference type="Proteomes" id="UP000281406"/>
    </source>
</evidence>
<dbReference type="PANTHER" id="PTHR34007:SF1">
    <property type="entry name" value="AEROLYSIN-LIKE PROTEIN-RELATED"/>
    <property type="match status" value="1"/>
</dbReference>
<gene>
    <name evidence="2" type="ORF">DPX16_0086</name>
</gene>
<dbReference type="InterPro" id="IPR001229">
    <property type="entry name" value="Jacalin-like_lectin_dom"/>
</dbReference>
<dbReference type="SUPFAM" id="SSF51101">
    <property type="entry name" value="Mannose-binding lectins"/>
    <property type="match status" value="1"/>
</dbReference>
<dbReference type="InterPro" id="IPR036404">
    <property type="entry name" value="Jacalin-like_lectin_dom_sf"/>
</dbReference>
<dbReference type="AlphaFoldDB" id="A0A3N0ZAC5"/>
<keyword evidence="3" id="KW-1185">Reference proteome</keyword>
<name>A0A3N0ZAC5_ANAGA</name>
<dbReference type="Pfam" id="PF01419">
    <property type="entry name" value="Jacalin"/>
    <property type="match status" value="1"/>
</dbReference>
<comment type="caution">
    <text evidence="2">The sequence shown here is derived from an EMBL/GenBank/DDBJ whole genome shotgun (WGS) entry which is preliminary data.</text>
</comment>
<proteinExistence type="predicted"/>
<evidence type="ECO:0000313" key="2">
    <source>
        <dbReference type="EMBL" id="ROL55214.1"/>
    </source>
</evidence>
<feature type="domain" description="Jacalin-type lectin" evidence="1">
    <location>
        <begin position="1"/>
        <end position="128"/>
    </location>
</feature>
<accession>A0A3N0ZAC5</accession>
<evidence type="ECO:0000259" key="1">
    <source>
        <dbReference type="PROSITE" id="PS51752"/>
    </source>
</evidence>
<dbReference type="OrthoDB" id="3758675at2759"/>
<dbReference type="PANTHER" id="PTHR34007">
    <property type="entry name" value="AEROLYSIN-LIKE PROTEIN-RELATED"/>
    <property type="match status" value="1"/>
</dbReference>
<dbReference type="PROSITE" id="PS51752">
    <property type="entry name" value="JACALIN_LECTIN"/>
    <property type="match status" value="1"/>
</dbReference>
<dbReference type="InterPro" id="IPR053280">
    <property type="entry name" value="Aerolysin-like_pore-former"/>
</dbReference>
<dbReference type="EMBL" id="RJVU01001670">
    <property type="protein sequence ID" value="ROL55214.1"/>
    <property type="molecule type" value="Genomic_DNA"/>
</dbReference>